<dbReference type="InterPro" id="IPR006993">
    <property type="entry name" value="Glut_rich_SH3-bd"/>
</dbReference>
<dbReference type="OrthoDB" id="418495at2759"/>
<dbReference type="Proteomes" id="UP000039865">
    <property type="component" value="Unassembled WGS sequence"/>
</dbReference>
<feature type="compositionally biased region" description="Basic and acidic residues" evidence="1">
    <location>
        <begin position="250"/>
        <end position="273"/>
    </location>
</feature>
<dbReference type="SUPFAM" id="SSF52833">
    <property type="entry name" value="Thioredoxin-like"/>
    <property type="match status" value="1"/>
</dbReference>
<dbReference type="InterPro" id="IPR036249">
    <property type="entry name" value="Thioredoxin-like_sf"/>
</dbReference>
<gene>
    <name evidence="2" type="primary">Contig853.g930</name>
    <name evidence="2" type="ORF">STYLEM_10735</name>
</gene>
<dbReference type="AlphaFoldDB" id="A0A078AIE3"/>
<organism evidence="2 3">
    <name type="scientific">Stylonychia lemnae</name>
    <name type="common">Ciliate</name>
    <dbReference type="NCBI Taxonomy" id="5949"/>
    <lineage>
        <taxon>Eukaryota</taxon>
        <taxon>Sar</taxon>
        <taxon>Alveolata</taxon>
        <taxon>Ciliophora</taxon>
        <taxon>Intramacronucleata</taxon>
        <taxon>Spirotrichea</taxon>
        <taxon>Stichotrichia</taxon>
        <taxon>Sporadotrichida</taxon>
        <taxon>Oxytrichidae</taxon>
        <taxon>Stylonychinae</taxon>
        <taxon>Stylonychia</taxon>
    </lineage>
</organism>
<feature type="compositionally biased region" description="Polar residues" evidence="1">
    <location>
        <begin position="229"/>
        <end position="249"/>
    </location>
</feature>
<evidence type="ECO:0000313" key="3">
    <source>
        <dbReference type="Proteomes" id="UP000039865"/>
    </source>
</evidence>
<evidence type="ECO:0000313" key="2">
    <source>
        <dbReference type="EMBL" id="CDW81711.1"/>
    </source>
</evidence>
<reference evidence="2 3" key="1">
    <citation type="submission" date="2014-06" db="EMBL/GenBank/DDBJ databases">
        <authorList>
            <person name="Swart Estienne"/>
        </authorList>
    </citation>
    <scope>NUCLEOTIDE SEQUENCE [LARGE SCALE GENOMIC DNA]</scope>
    <source>
        <strain evidence="2 3">130c</strain>
    </source>
</reference>
<accession>A0A078AIE3</accession>
<dbReference type="PROSITE" id="PS50096">
    <property type="entry name" value="IQ"/>
    <property type="match status" value="1"/>
</dbReference>
<dbReference type="Gene3D" id="3.40.30.10">
    <property type="entry name" value="Glutaredoxin"/>
    <property type="match status" value="1"/>
</dbReference>
<evidence type="ECO:0000256" key="1">
    <source>
        <dbReference type="SAM" id="MobiDB-lite"/>
    </source>
</evidence>
<dbReference type="EMBL" id="CCKQ01010207">
    <property type="protein sequence ID" value="CDW81711.1"/>
    <property type="molecule type" value="Genomic_DNA"/>
</dbReference>
<name>A0A078AIE3_STYLE</name>
<dbReference type="InParanoid" id="A0A078AIE3"/>
<dbReference type="Pfam" id="PF04908">
    <property type="entry name" value="SH3BGR"/>
    <property type="match status" value="1"/>
</dbReference>
<sequence>MNTSKSQFFDPQSVDASKSSNASEWFRYLLSKVSLYYFTPNLQENLAAFRIQCYWRERRARKLYLINKRRRAYEIKVYVTSLNIDIETQTDQERIKYILDAMKLKYKWLDLNDPKIANQETINEIKGYGGSNNLPIIVINGNFIGGMQELQELVDERYLTSILERQYEDQCLQCQVTRETLEDNICKFCWKKYNFFVKKFDDSLHDLFSFGGQDLNTKQPSALKRNKSIESTSKTKAQKNQINKQILRSQQKEDNKRSSSQDQEIIRSTDKLKKFPSQMN</sequence>
<keyword evidence="3" id="KW-1185">Reference proteome</keyword>
<proteinExistence type="predicted"/>
<protein>
    <submittedName>
        <fullName evidence="2">Uncharacterized protein</fullName>
    </submittedName>
</protein>
<dbReference type="CDD" id="cd02066">
    <property type="entry name" value="GRX_family"/>
    <property type="match status" value="1"/>
</dbReference>
<dbReference type="PROSITE" id="PS51354">
    <property type="entry name" value="GLUTAREDOXIN_2"/>
    <property type="match status" value="1"/>
</dbReference>
<feature type="region of interest" description="Disordered" evidence="1">
    <location>
        <begin position="219"/>
        <end position="280"/>
    </location>
</feature>